<comment type="caution">
    <text evidence="3">The sequence shown here is derived from an EMBL/GenBank/DDBJ whole genome shotgun (WGS) entry which is preliminary data.</text>
</comment>
<feature type="compositionally biased region" description="Acidic residues" evidence="2">
    <location>
        <begin position="685"/>
        <end position="702"/>
    </location>
</feature>
<feature type="compositionally biased region" description="Polar residues" evidence="2">
    <location>
        <begin position="349"/>
        <end position="372"/>
    </location>
</feature>
<feature type="region of interest" description="Disordered" evidence="2">
    <location>
        <begin position="349"/>
        <end position="435"/>
    </location>
</feature>
<dbReference type="GeneID" id="59347110"/>
<feature type="region of interest" description="Disordered" evidence="2">
    <location>
        <begin position="669"/>
        <end position="702"/>
    </location>
</feature>
<proteinExistence type="predicted"/>
<evidence type="ECO:0000313" key="4">
    <source>
        <dbReference type="Proteomes" id="UP000636479"/>
    </source>
</evidence>
<feature type="coiled-coil region" evidence="1">
    <location>
        <begin position="551"/>
        <end position="578"/>
    </location>
</feature>
<keyword evidence="4" id="KW-1185">Reference proteome</keyword>
<dbReference type="RefSeq" id="XP_037220238.1">
    <property type="nucleotide sequence ID" value="XM_037364594.1"/>
</dbReference>
<evidence type="ECO:0000256" key="2">
    <source>
        <dbReference type="SAM" id="MobiDB-lite"/>
    </source>
</evidence>
<sequence>MILEVIKPSAAGTSPFCPNPHLPNDEPTFHHCLWRQMKRKTKPQDPVGLKPLPKRRRTTAATTTKATSTDRNRSSKLKNNLFTVFSLHTVLQECIFLGRCLSSSSSMDPRHLEAYIYGFWTMLLLRHISHERHVIRLLQPQWPIWSSQDDNDKRMLDMSLLSTKTTPDGGARGVYVDLAIVIVQTEPRWKVLRYAQGVISVAKLAGQTLGWFFENLYAMPMFAAFEPAFLRVVGLRAPILLELKLGPPRHSLCMADFHRKLTALLQAAKRQAEKQARALYASWRFIGQEFVITVAVAGEYMTMRRWTRKWGRRTILQNIRSANDLVRLRGIHPPPGEGELLELFASNEHPANSETDSNRSTSPFQIPAQSDSVPLAGNQPRSVTVKGLRWADEEPNDGDFVPETASQSSESGTSDSEAAEYHSDAGSGESDGDIDETDHTVEELIEMYQAKLSEYDFRPTGILDRHRERIARYCERLDELEVEANDDAEVLNKSGLPKSRMSEIRKLRGEAQTTFEARNAARDAYYDYGTLIAETLATQAGDSGGVKTRFRKKHETILENHEARLAAYLEEYNAAQAAFRTAARTLGASMPPTQGGLSPPFSDDDLDIYNHSLTASPGDVPFFEKNDPARFFAGEEDTAWTGVIRLGSDLAEKYLQYIEDVVREFEDEELERRSKVKFPQYTEDSAWDSEDPETDDETESEE</sequence>
<keyword evidence="1" id="KW-0175">Coiled coil</keyword>
<gene>
    <name evidence="3" type="ORF">MIND_00790800</name>
</gene>
<reference evidence="3" key="1">
    <citation type="submission" date="2020-05" db="EMBL/GenBank/DDBJ databases">
        <title>Mycena genomes resolve the evolution of fungal bioluminescence.</title>
        <authorList>
            <person name="Tsai I.J."/>
        </authorList>
    </citation>
    <scope>NUCLEOTIDE SEQUENCE</scope>
    <source>
        <strain evidence="3">171206Taipei</strain>
    </source>
</reference>
<feature type="compositionally biased region" description="Low complexity" evidence="2">
    <location>
        <begin position="403"/>
        <end position="416"/>
    </location>
</feature>
<evidence type="ECO:0000313" key="3">
    <source>
        <dbReference type="EMBL" id="KAF7302238.1"/>
    </source>
</evidence>
<name>A0A8H6W584_9AGAR</name>
<protein>
    <submittedName>
        <fullName evidence="3">Uncharacterized protein</fullName>
    </submittedName>
</protein>
<organism evidence="3 4">
    <name type="scientific">Mycena indigotica</name>
    <dbReference type="NCBI Taxonomy" id="2126181"/>
    <lineage>
        <taxon>Eukaryota</taxon>
        <taxon>Fungi</taxon>
        <taxon>Dikarya</taxon>
        <taxon>Basidiomycota</taxon>
        <taxon>Agaricomycotina</taxon>
        <taxon>Agaricomycetes</taxon>
        <taxon>Agaricomycetidae</taxon>
        <taxon>Agaricales</taxon>
        <taxon>Marasmiineae</taxon>
        <taxon>Mycenaceae</taxon>
        <taxon>Mycena</taxon>
    </lineage>
</organism>
<evidence type="ECO:0000256" key="1">
    <source>
        <dbReference type="SAM" id="Coils"/>
    </source>
</evidence>
<dbReference type="EMBL" id="JACAZF010000006">
    <property type="protein sequence ID" value="KAF7302238.1"/>
    <property type="molecule type" value="Genomic_DNA"/>
</dbReference>
<dbReference type="AlphaFoldDB" id="A0A8H6W584"/>
<dbReference type="Proteomes" id="UP000636479">
    <property type="component" value="Unassembled WGS sequence"/>
</dbReference>
<feature type="region of interest" description="Disordered" evidence="2">
    <location>
        <begin position="38"/>
        <end position="73"/>
    </location>
</feature>
<accession>A0A8H6W584</accession>
<dbReference type="OrthoDB" id="2610860at2759"/>